<dbReference type="InterPro" id="IPR036653">
    <property type="entry name" value="CinA-like_C"/>
</dbReference>
<dbReference type="PIRSF" id="PIRSF006728">
    <property type="entry name" value="CinA"/>
    <property type="match status" value="1"/>
</dbReference>
<dbReference type="Gene3D" id="3.40.980.10">
    <property type="entry name" value="MoaB/Mog-like domain"/>
    <property type="match status" value="1"/>
</dbReference>
<comment type="caution">
    <text evidence="3">The sequence shown here is derived from an EMBL/GenBank/DDBJ whole genome shotgun (WGS) entry which is preliminary data.</text>
</comment>
<dbReference type="PANTHER" id="PTHR13939:SF0">
    <property type="entry name" value="NMN AMIDOHYDROLASE-LIKE PROTEIN YFAY"/>
    <property type="match status" value="1"/>
</dbReference>
<dbReference type="InterPro" id="IPR008136">
    <property type="entry name" value="CinA_C"/>
</dbReference>
<dbReference type="OrthoDB" id="9801454at2"/>
<accession>A0A399F2C1</accession>
<dbReference type="SUPFAM" id="SSF142433">
    <property type="entry name" value="CinA-like"/>
    <property type="match status" value="1"/>
</dbReference>
<dbReference type="SMART" id="SM00852">
    <property type="entry name" value="MoCF_biosynth"/>
    <property type="match status" value="1"/>
</dbReference>
<dbReference type="Pfam" id="PF02464">
    <property type="entry name" value="CinA"/>
    <property type="match status" value="1"/>
</dbReference>
<dbReference type="Pfam" id="PF18146">
    <property type="entry name" value="CinA_KH"/>
    <property type="match status" value="1"/>
</dbReference>
<dbReference type="PANTHER" id="PTHR13939">
    <property type="entry name" value="NICOTINAMIDE-NUCLEOTIDE AMIDOHYDROLASE PNCC"/>
    <property type="match status" value="1"/>
</dbReference>
<dbReference type="InterPro" id="IPR008135">
    <property type="entry name" value="Competence-induced_CinA"/>
</dbReference>
<dbReference type="Proteomes" id="UP000265341">
    <property type="component" value="Unassembled WGS sequence"/>
</dbReference>
<dbReference type="SUPFAM" id="SSF53218">
    <property type="entry name" value="Molybdenum cofactor biosynthesis proteins"/>
    <property type="match status" value="1"/>
</dbReference>
<evidence type="ECO:0000259" key="2">
    <source>
        <dbReference type="SMART" id="SM00852"/>
    </source>
</evidence>
<proteinExistence type="inferred from homology"/>
<dbReference type="NCBIfam" id="TIGR00200">
    <property type="entry name" value="cinA_nterm"/>
    <property type="match status" value="1"/>
</dbReference>
<keyword evidence="4" id="KW-1185">Reference proteome</keyword>
<dbReference type="EMBL" id="QWLA01000006">
    <property type="protein sequence ID" value="RIH88992.1"/>
    <property type="molecule type" value="Genomic_DNA"/>
</dbReference>
<evidence type="ECO:0000313" key="3">
    <source>
        <dbReference type="EMBL" id="RIH88992.1"/>
    </source>
</evidence>
<dbReference type="NCBIfam" id="TIGR00199">
    <property type="entry name" value="PncC_domain"/>
    <property type="match status" value="1"/>
</dbReference>
<dbReference type="HAMAP" id="MF_00226_B">
    <property type="entry name" value="CinA_B"/>
    <property type="match status" value="1"/>
</dbReference>
<dbReference type="Gene3D" id="3.30.70.2860">
    <property type="match status" value="1"/>
</dbReference>
<dbReference type="InterPro" id="IPR041424">
    <property type="entry name" value="CinA_KH"/>
</dbReference>
<dbReference type="InterPro" id="IPR001453">
    <property type="entry name" value="MoaB/Mog_dom"/>
</dbReference>
<gene>
    <name evidence="3" type="primary">cinA</name>
    <name evidence="3" type="ORF">Mrose_00599</name>
</gene>
<sequence length="411" mass="44102">MLLTEIIGVGSELLYGETVDTNTAEIARSLQPYAVEVRRTLRVADDPEVLSAEIGSALTRARLIVLSGGLGPTPDDVTREAIAAALGEPMELDPEVLRWLEDLFAQRGWKMPEANRKQAMKIPSATWLPNPRGTAPGWWVRKGELDLIALPGPPAEWRPMWQQVLPQLGLPSRAYTRKIFKTFGLGESAITEGLGELFARKGRAEVGTYAKSHGVEVVIRGEPAEVERLAQAIRPRLGRAVWGEDDDTLAQVLLRALEARGATLVTIESLTGGLLGSLVTEVPGASRVYLGGVVSYSPEAKVRYGVPREIVERGTVSQECAIAMAEAVRNTLGATYALATTGVAGPDELEGHPPGTVFVGLAGPGGSTARSYRLPAPSREVVRQRAANAALFMLAQELPSVERPIGGEVQR</sequence>
<dbReference type="AlphaFoldDB" id="A0A399F2C1"/>
<dbReference type="Gene3D" id="3.90.950.20">
    <property type="entry name" value="CinA-like"/>
    <property type="match status" value="1"/>
</dbReference>
<evidence type="ECO:0000256" key="1">
    <source>
        <dbReference type="HAMAP-Rule" id="MF_00226"/>
    </source>
</evidence>
<comment type="similarity">
    <text evidence="1">Belongs to the CinA family.</text>
</comment>
<evidence type="ECO:0000313" key="4">
    <source>
        <dbReference type="Proteomes" id="UP000265341"/>
    </source>
</evidence>
<dbReference type="InterPro" id="IPR050101">
    <property type="entry name" value="CinA"/>
</dbReference>
<dbReference type="RefSeq" id="WP_119275947.1">
    <property type="nucleotide sequence ID" value="NZ_QWLA01000006.1"/>
</dbReference>
<dbReference type="Pfam" id="PF00994">
    <property type="entry name" value="MoCF_biosynth"/>
    <property type="match status" value="1"/>
</dbReference>
<dbReference type="InterPro" id="IPR036425">
    <property type="entry name" value="MoaB/Mog-like_dom_sf"/>
</dbReference>
<organism evidence="3 4">
    <name type="scientific">Calidithermus roseus</name>
    <dbReference type="NCBI Taxonomy" id="1644118"/>
    <lineage>
        <taxon>Bacteria</taxon>
        <taxon>Thermotogati</taxon>
        <taxon>Deinococcota</taxon>
        <taxon>Deinococci</taxon>
        <taxon>Thermales</taxon>
        <taxon>Thermaceae</taxon>
        <taxon>Calidithermus</taxon>
    </lineage>
</organism>
<reference evidence="3 4" key="1">
    <citation type="submission" date="2018-08" db="EMBL/GenBank/DDBJ databases">
        <title>Meiothermus roseus NBRC 110900 genome sequencing project.</title>
        <authorList>
            <person name="Da Costa M.S."/>
            <person name="Albuquerque L."/>
            <person name="Raposo P."/>
            <person name="Froufe H.J.C."/>
            <person name="Barroso C.S."/>
            <person name="Egas C."/>
        </authorList>
    </citation>
    <scope>NUCLEOTIDE SEQUENCE [LARGE SCALE GENOMIC DNA]</scope>
    <source>
        <strain evidence="3 4">NBRC 110900</strain>
    </source>
</reference>
<dbReference type="CDD" id="cd00885">
    <property type="entry name" value="cinA"/>
    <property type="match status" value="1"/>
</dbReference>
<protein>
    <recommendedName>
        <fullName evidence="1">CinA-like protein</fullName>
    </recommendedName>
</protein>
<feature type="domain" description="MoaB/Mog" evidence="2">
    <location>
        <begin position="5"/>
        <end position="171"/>
    </location>
</feature>
<name>A0A399F2C1_9DEIN</name>